<dbReference type="Pfam" id="PF00657">
    <property type="entry name" value="Lipase_GDSL"/>
    <property type="match status" value="1"/>
</dbReference>
<keyword evidence="5" id="KW-0732">Signal</keyword>
<keyword evidence="4" id="KW-0443">Lipid metabolism</keyword>
<dbReference type="RefSeq" id="XP_031399987.1">
    <property type="nucleotide sequence ID" value="XM_031544127.1"/>
</dbReference>
<dbReference type="InterPro" id="IPR051058">
    <property type="entry name" value="GDSL_Est/Lipase"/>
</dbReference>
<dbReference type="Proteomes" id="UP000515151">
    <property type="component" value="Chromosome 6"/>
</dbReference>
<dbReference type="PANTHER" id="PTHR45648:SF106">
    <property type="entry name" value="ANTHER-SPECIFIC PROLINE-RICH PROTEIN APG"/>
    <property type="match status" value="1"/>
</dbReference>
<keyword evidence="6" id="KW-1185">Reference proteome</keyword>
<name>A0A6P8DRI0_PUNGR</name>
<protein>
    <submittedName>
        <fullName evidence="7">GDSL esterase/lipase At5g55050-like</fullName>
    </submittedName>
</protein>
<keyword evidence="2" id="KW-0378">Hydrolase</keyword>
<dbReference type="GO" id="GO:0016788">
    <property type="term" value="F:hydrolase activity, acting on ester bonds"/>
    <property type="evidence" value="ECO:0007669"/>
    <property type="project" value="InterPro"/>
</dbReference>
<dbReference type="CDD" id="cd01837">
    <property type="entry name" value="SGNH_plant_lipase_like"/>
    <property type="match status" value="1"/>
</dbReference>
<feature type="chain" id="PRO_5028085511" evidence="5">
    <location>
        <begin position="27"/>
        <end position="360"/>
    </location>
</feature>
<evidence type="ECO:0000256" key="1">
    <source>
        <dbReference type="ARBA" id="ARBA00008668"/>
    </source>
</evidence>
<evidence type="ECO:0000256" key="2">
    <source>
        <dbReference type="ARBA" id="ARBA00022801"/>
    </source>
</evidence>
<dbReference type="InterPro" id="IPR001087">
    <property type="entry name" value="GDSL"/>
</dbReference>
<dbReference type="Gene3D" id="3.40.50.1110">
    <property type="entry name" value="SGNH hydrolase"/>
    <property type="match status" value="1"/>
</dbReference>
<reference evidence="6" key="1">
    <citation type="journal article" date="2020" name="Plant Biotechnol. J.">
        <title>The pomegranate (Punica granatum L.) draft genome dissects genetic divergence between soft- and hard-seeded cultivars.</title>
        <authorList>
            <person name="Luo X."/>
            <person name="Li H."/>
            <person name="Wu Z."/>
            <person name="Yao W."/>
            <person name="Zhao P."/>
            <person name="Cao D."/>
            <person name="Yu H."/>
            <person name="Li K."/>
            <person name="Poudel K."/>
            <person name="Zhao D."/>
            <person name="Zhang F."/>
            <person name="Xia X."/>
            <person name="Chen L."/>
            <person name="Wang Q."/>
            <person name="Jing D."/>
            <person name="Cao S."/>
        </authorList>
    </citation>
    <scope>NUCLEOTIDE SEQUENCE [LARGE SCALE GENOMIC DNA]</scope>
    <source>
        <strain evidence="6">cv. Tunisia</strain>
    </source>
</reference>
<dbReference type="PANTHER" id="PTHR45648">
    <property type="entry name" value="GDSL LIPASE/ACYLHYDROLASE FAMILY PROTEIN (AFU_ORTHOLOGUE AFUA_4G14700)"/>
    <property type="match status" value="1"/>
</dbReference>
<keyword evidence="3" id="KW-0442">Lipid degradation</keyword>
<evidence type="ECO:0000313" key="6">
    <source>
        <dbReference type="Proteomes" id="UP000515151"/>
    </source>
</evidence>
<proteinExistence type="inferred from homology"/>
<dbReference type="InterPro" id="IPR036514">
    <property type="entry name" value="SGNH_hydro_sf"/>
</dbReference>
<organism evidence="6 7">
    <name type="scientific">Punica granatum</name>
    <name type="common">Pomegranate</name>
    <dbReference type="NCBI Taxonomy" id="22663"/>
    <lineage>
        <taxon>Eukaryota</taxon>
        <taxon>Viridiplantae</taxon>
        <taxon>Streptophyta</taxon>
        <taxon>Embryophyta</taxon>
        <taxon>Tracheophyta</taxon>
        <taxon>Spermatophyta</taxon>
        <taxon>Magnoliopsida</taxon>
        <taxon>eudicotyledons</taxon>
        <taxon>Gunneridae</taxon>
        <taxon>Pentapetalae</taxon>
        <taxon>rosids</taxon>
        <taxon>malvids</taxon>
        <taxon>Myrtales</taxon>
        <taxon>Lythraceae</taxon>
        <taxon>Punica</taxon>
    </lineage>
</organism>
<comment type="similarity">
    <text evidence="1">Belongs to the 'GDSL' lipolytic enzyme family.</text>
</comment>
<dbReference type="GO" id="GO:0016042">
    <property type="term" value="P:lipid catabolic process"/>
    <property type="evidence" value="ECO:0007669"/>
    <property type="project" value="UniProtKB-KW"/>
</dbReference>
<dbReference type="InterPro" id="IPR035669">
    <property type="entry name" value="SGNH_plant_lipase-like"/>
</dbReference>
<evidence type="ECO:0000313" key="7">
    <source>
        <dbReference type="RefSeq" id="XP_031399987.1"/>
    </source>
</evidence>
<dbReference type="AlphaFoldDB" id="A0A6P8DRI0"/>
<gene>
    <name evidence="7" type="primary">LOC116210279</name>
</gene>
<evidence type="ECO:0000256" key="5">
    <source>
        <dbReference type="SAM" id="SignalP"/>
    </source>
</evidence>
<accession>A0A6P8DRI0</accession>
<reference evidence="7" key="2">
    <citation type="submission" date="2025-08" db="UniProtKB">
        <authorList>
            <consortium name="RefSeq"/>
        </authorList>
    </citation>
    <scope>IDENTIFICATION</scope>
    <source>
        <tissue evidence="7">Leaf</tissue>
    </source>
</reference>
<feature type="signal peptide" evidence="5">
    <location>
        <begin position="1"/>
        <end position="26"/>
    </location>
</feature>
<dbReference type="GeneID" id="116210279"/>
<evidence type="ECO:0000256" key="4">
    <source>
        <dbReference type="ARBA" id="ARBA00023098"/>
    </source>
</evidence>
<evidence type="ECO:0000256" key="3">
    <source>
        <dbReference type="ARBA" id="ARBA00022963"/>
    </source>
</evidence>
<sequence length="360" mass="40057">MAEFVYRSVILFVLVFLILQSSGSHGQMLPAIFVFGDSFVDVGNNNYLPLSLAKANFPHNGIDFPSRKATGRFSNGKNIVDLLAEKVGLPSPPPYLSIDSDSSTSYLWGVSFASGGAAIFNTTSNPLNTQSIPLWQQVEYYLKVHDHLTKQLGSAHAQKHLSKSLFFIVIGSNDILAYSRSINQNIPPKKYVNQMTTLLKAKLKILHTHGARKFMVVGLPPVGCCPAQRIQNETRGCREDTNTWTVMYNEALESMSKELKSELKDMSYSYSHTYPLIHGFIQDPASNGFKEVKTACCGLGNLNAQFPCLPTSTHCSNRTDHLFWDLYHPTEAASRRFIDNVFDGPPQYTSPVNVRQLIAL</sequence>
<dbReference type="OrthoDB" id="1600564at2759"/>
<dbReference type="SUPFAM" id="SSF52266">
    <property type="entry name" value="SGNH hydrolase"/>
    <property type="match status" value="1"/>
</dbReference>